<dbReference type="Pfam" id="PF05995">
    <property type="entry name" value="CDO_I"/>
    <property type="match status" value="1"/>
</dbReference>
<evidence type="ECO:0000256" key="4">
    <source>
        <dbReference type="ARBA" id="ARBA00023002"/>
    </source>
</evidence>
<evidence type="ECO:0000256" key="2">
    <source>
        <dbReference type="ARBA" id="ARBA00022723"/>
    </source>
</evidence>
<dbReference type="Proteomes" id="UP000800981">
    <property type="component" value="Unassembled WGS sequence"/>
</dbReference>
<comment type="similarity">
    <text evidence="1">Belongs to the cysteine dioxygenase family.</text>
</comment>
<keyword evidence="7" id="KW-1185">Reference proteome</keyword>
<proteinExistence type="inferred from homology"/>
<dbReference type="SUPFAM" id="SSF51182">
    <property type="entry name" value="RmlC-like cupins"/>
    <property type="match status" value="1"/>
</dbReference>
<evidence type="ECO:0000256" key="1">
    <source>
        <dbReference type="ARBA" id="ARBA00006622"/>
    </source>
</evidence>
<dbReference type="InterPro" id="IPR010300">
    <property type="entry name" value="CDO_1"/>
</dbReference>
<dbReference type="GO" id="GO:0051213">
    <property type="term" value="F:dioxygenase activity"/>
    <property type="evidence" value="ECO:0007669"/>
    <property type="project" value="UniProtKB-KW"/>
</dbReference>
<dbReference type="InterPro" id="IPR014710">
    <property type="entry name" value="RmlC-like_jellyroll"/>
</dbReference>
<evidence type="ECO:0000313" key="6">
    <source>
        <dbReference type="EMBL" id="NHC15773.1"/>
    </source>
</evidence>
<keyword evidence="5" id="KW-0408">Iron</keyword>
<dbReference type="EMBL" id="JAANNP010000054">
    <property type="protein sequence ID" value="NHC15773.1"/>
    <property type="molecule type" value="Genomic_DNA"/>
</dbReference>
<protein>
    <submittedName>
        <fullName evidence="6">Cysteine dioxygenase</fullName>
    </submittedName>
</protein>
<organism evidence="6 7">
    <name type="scientific">Motilibacter deserti</name>
    <dbReference type="NCBI Taxonomy" id="2714956"/>
    <lineage>
        <taxon>Bacteria</taxon>
        <taxon>Bacillati</taxon>
        <taxon>Actinomycetota</taxon>
        <taxon>Actinomycetes</taxon>
        <taxon>Motilibacterales</taxon>
        <taxon>Motilibacteraceae</taxon>
        <taxon>Motilibacter</taxon>
    </lineage>
</organism>
<dbReference type="PANTHER" id="PTHR12918:SF1">
    <property type="entry name" value="CYSTEINE DIOXYGENASE TYPE 1"/>
    <property type="match status" value="1"/>
</dbReference>
<sequence length="174" mass="18732">MPTTPTTPAPLSPAPRTAHTRLPARHDLGLLALAVSDDIAWRRTVRFDPAERWFTRVAATSSYEAWLLSWLPGQGTGPHDHGGSAGAFLVLQGELEEAGYATTPGRSTATATRRLGTGSVRRFGAQHVHDVRAVGDVPAVSLHVYAPALTRMTRYAWDGDRLVVRATEAAGADW</sequence>
<gene>
    <name evidence="6" type="ORF">G9H71_18490</name>
</gene>
<keyword evidence="3 6" id="KW-0223">Dioxygenase</keyword>
<evidence type="ECO:0000313" key="7">
    <source>
        <dbReference type="Proteomes" id="UP000800981"/>
    </source>
</evidence>
<dbReference type="CDD" id="cd10548">
    <property type="entry name" value="cupin_CDO"/>
    <property type="match status" value="1"/>
</dbReference>
<dbReference type="InterPro" id="IPR011051">
    <property type="entry name" value="RmlC_Cupin_sf"/>
</dbReference>
<dbReference type="RefSeq" id="WP_166284264.1">
    <property type="nucleotide sequence ID" value="NZ_JAANNP010000054.1"/>
</dbReference>
<evidence type="ECO:0000256" key="5">
    <source>
        <dbReference type="ARBA" id="ARBA00023004"/>
    </source>
</evidence>
<name>A0ABX0GYV2_9ACTN</name>
<keyword evidence="4" id="KW-0560">Oxidoreductase</keyword>
<evidence type="ECO:0000256" key="3">
    <source>
        <dbReference type="ARBA" id="ARBA00022964"/>
    </source>
</evidence>
<comment type="caution">
    <text evidence="6">The sequence shown here is derived from an EMBL/GenBank/DDBJ whole genome shotgun (WGS) entry which is preliminary data.</text>
</comment>
<dbReference type="Gene3D" id="2.60.120.10">
    <property type="entry name" value="Jelly Rolls"/>
    <property type="match status" value="1"/>
</dbReference>
<reference evidence="6 7" key="1">
    <citation type="submission" date="2020-03" db="EMBL/GenBank/DDBJ databases">
        <title>Two novel Motilibacter sp.</title>
        <authorList>
            <person name="Liu S."/>
        </authorList>
    </citation>
    <scope>NUCLEOTIDE SEQUENCE [LARGE SCALE GENOMIC DNA]</scope>
    <source>
        <strain evidence="6 7">E257</strain>
    </source>
</reference>
<keyword evidence="2" id="KW-0479">Metal-binding</keyword>
<accession>A0ABX0GYV2</accession>
<dbReference type="PANTHER" id="PTHR12918">
    <property type="entry name" value="CYSTEINE DIOXYGENASE"/>
    <property type="match status" value="1"/>
</dbReference>